<comment type="cofactor">
    <cofactor evidence="1">
        <name>Mg(2+)</name>
        <dbReference type="ChEBI" id="CHEBI:18420"/>
    </cofactor>
    <text evidence="1">Binds 2 magnesium ions per subunit.</text>
</comment>
<dbReference type="PANTHER" id="PTHR16222:SF35">
    <property type="entry name" value="ADP-RIBOSYLGLYCOHYDROLASE"/>
    <property type="match status" value="1"/>
</dbReference>
<evidence type="ECO:0000256" key="1">
    <source>
        <dbReference type="PIRSR" id="PIRSR605502-1"/>
    </source>
</evidence>
<dbReference type="Proteomes" id="UP000039865">
    <property type="component" value="Unassembled WGS sequence"/>
</dbReference>
<dbReference type="InParanoid" id="A0A078BEI9"/>
<feature type="binding site" evidence="1">
    <location>
        <position position="110"/>
    </location>
    <ligand>
        <name>Mg(2+)</name>
        <dbReference type="ChEBI" id="CHEBI:18420"/>
        <label>1</label>
    </ligand>
</feature>
<feature type="binding site" evidence="1">
    <location>
        <position position="310"/>
    </location>
    <ligand>
        <name>Mg(2+)</name>
        <dbReference type="ChEBI" id="CHEBI:18420"/>
        <label>1</label>
    </ligand>
</feature>
<dbReference type="SUPFAM" id="SSF101478">
    <property type="entry name" value="ADP-ribosylglycohydrolase"/>
    <property type="match status" value="1"/>
</dbReference>
<evidence type="ECO:0000313" key="3">
    <source>
        <dbReference type="Proteomes" id="UP000039865"/>
    </source>
</evidence>
<dbReference type="OrthoDB" id="312812at2759"/>
<keyword evidence="1" id="KW-0479">Metal-binding</keyword>
<protein>
    <recommendedName>
        <fullName evidence="4">ADP-ribosylglycohydrolase</fullName>
    </recommendedName>
</protein>
<dbReference type="InterPro" id="IPR050792">
    <property type="entry name" value="ADP-ribosylglycohydrolase"/>
</dbReference>
<keyword evidence="3" id="KW-1185">Reference proteome</keyword>
<dbReference type="InterPro" id="IPR005502">
    <property type="entry name" value="Ribosyl_crysJ1"/>
</dbReference>
<dbReference type="EMBL" id="CCKQ01019555">
    <property type="protein sequence ID" value="CDW91567.1"/>
    <property type="molecule type" value="Genomic_DNA"/>
</dbReference>
<evidence type="ECO:0008006" key="4">
    <source>
        <dbReference type="Google" id="ProtNLM"/>
    </source>
</evidence>
<reference evidence="2 3" key="1">
    <citation type="submission" date="2014-06" db="EMBL/GenBank/DDBJ databases">
        <authorList>
            <person name="Swart Estienne"/>
        </authorList>
    </citation>
    <scope>NUCLEOTIDE SEQUENCE [LARGE SCALE GENOMIC DNA]</scope>
    <source>
        <strain evidence="2 3">130c</strain>
    </source>
</reference>
<dbReference type="OMA" id="TTINDGW"/>
<proteinExistence type="predicted"/>
<evidence type="ECO:0000313" key="2">
    <source>
        <dbReference type="EMBL" id="CDW91567.1"/>
    </source>
</evidence>
<name>A0A078BEI9_STYLE</name>
<gene>
    <name evidence="2" type="primary">Contig1275.g1397</name>
    <name evidence="2" type="ORF">STYLEM_20724</name>
</gene>
<dbReference type="AlphaFoldDB" id="A0A078BEI9"/>
<keyword evidence="1" id="KW-0460">Magnesium</keyword>
<sequence>MELIQDSYSDKDGSSSYESFIIESETQEILPIEEKLESKKDEGVYSFLDMNKNTRFTSQSLGSILGAFIGDAAGAHVEFFSKVNDSQLEDAMNLVGGGPHRIASGQITDDSELALCIFHALLKSQGLLNLDEIAKMNIKWISTRPFDIGFTTKTAFTPLIFNAKGIFEQVKSNNQSSQSNGCIMRVTPFAVWASQLSNQDLYKAVYLQTYMTHCHQLAIDSTYLYCLAIKLILNGLKDRKIIFDTVKEEAFFRNQFILCEWLEEAQQFNLPQTTINDGWLKIAFIYSFHYLISGSDYKQSLRSIIQKGGDTDTNAAIVGGLIGAFNQIQDIDPTMVRKVMNLRFNSEMIYQSDYDERKFGIKRPDFLVPGLSLTSTNLYEFFRFIPKELKVIFQGKLYEGNQVDDLIKQYPLFNQSND</sequence>
<dbReference type="PANTHER" id="PTHR16222">
    <property type="entry name" value="ADP-RIBOSYLGLYCOHYDROLASE"/>
    <property type="match status" value="1"/>
</dbReference>
<feature type="binding site" evidence="1">
    <location>
        <position position="312"/>
    </location>
    <ligand>
        <name>Mg(2+)</name>
        <dbReference type="ChEBI" id="CHEBI:18420"/>
        <label>1</label>
    </ligand>
</feature>
<dbReference type="Gene3D" id="1.10.4080.10">
    <property type="entry name" value="ADP-ribosylation/Crystallin J1"/>
    <property type="match status" value="1"/>
</dbReference>
<feature type="binding site" evidence="1">
    <location>
        <position position="108"/>
    </location>
    <ligand>
        <name>Mg(2+)</name>
        <dbReference type="ChEBI" id="CHEBI:18420"/>
        <label>1</label>
    </ligand>
</feature>
<organism evidence="2 3">
    <name type="scientific">Stylonychia lemnae</name>
    <name type="common">Ciliate</name>
    <dbReference type="NCBI Taxonomy" id="5949"/>
    <lineage>
        <taxon>Eukaryota</taxon>
        <taxon>Sar</taxon>
        <taxon>Alveolata</taxon>
        <taxon>Ciliophora</taxon>
        <taxon>Intramacronucleata</taxon>
        <taxon>Spirotrichea</taxon>
        <taxon>Stichotrichia</taxon>
        <taxon>Sporadotrichida</taxon>
        <taxon>Oxytrichidae</taxon>
        <taxon>Stylonychinae</taxon>
        <taxon>Stylonychia</taxon>
    </lineage>
</organism>
<dbReference type="InterPro" id="IPR036705">
    <property type="entry name" value="Ribosyl_crysJ1_sf"/>
</dbReference>
<accession>A0A078BEI9</accession>
<feature type="binding site" evidence="1">
    <location>
        <position position="109"/>
    </location>
    <ligand>
        <name>Mg(2+)</name>
        <dbReference type="ChEBI" id="CHEBI:18420"/>
        <label>1</label>
    </ligand>
</feature>
<dbReference type="GO" id="GO:0046872">
    <property type="term" value="F:metal ion binding"/>
    <property type="evidence" value="ECO:0007669"/>
    <property type="project" value="UniProtKB-KW"/>
</dbReference>
<feature type="binding site" evidence="1">
    <location>
        <position position="313"/>
    </location>
    <ligand>
        <name>Mg(2+)</name>
        <dbReference type="ChEBI" id="CHEBI:18420"/>
        <label>1</label>
    </ligand>
</feature>
<dbReference type="Pfam" id="PF03747">
    <property type="entry name" value="ADP_ribosyl_GH"/>
    <property type="match status" value="1"/>
</dbReference>